<evidence type="ECO:0000256" key="14">
    <source>
        <dbReference type="HAMAP-Rule" id="MF_01346"/>
    </source>
</evidence>
<evidence type="ECO:0000313" key="19">
    <source>
        <dbReference type="Proteomes" id="UP000306602"/>
    </source>
</evidence>
<dbReference type="InterPro" id="IPR005294">
    <property type="entry name" value="ATP_synth_F1_asu"/>
</dbReference>
<keyword evidence="7 14" id="KW-0067">ATP-binding</keyword>
<dbReference type="CDD" id="cd18116">
    <property type="entry name" value="ATP-synt_F1_alpha_N"/>
    <property type="match status" value="1"/>
</dbReference>
<keyword evidence="10 14" id="KW-0472">Membrane</keyword>
<dbReference type="InterPro" id="IPR038376">
    <property type="entry name" value="ATP_synth_asu_C_sf"/>
</dbReference>
<keyword evidence="9 14" id="KW-0406">Ion transport</keyword>
<dbReference type="SUPFAM" id="SSF47917">
    <property type="entry name" value="C-terminal domain of alpha and beta subunits of F1 ATP synthase"/>
    <property type="match status" value="1"/>
</dbReference>
<evidence type="ECO:0000256" key="7">
    <source>
        <dbReference type="ARBA" id="ARBA00022840"/>
    </source>
</evidence>
<comment type="catalytic activity">
    <reaction evidence="14">
        <text>ATP + H2O + 4 H(+)(in) = ADP + phosphate + 5 H(+)(out)</text>
        <dbReference type="Rhea" id="RHEA:57720"/>
        <dbReference type="ChEBI" id="CHEBI:15377"/>
        <dbReference type="ChEBI" id="CHEBI:15378"/>
        <dbReference type="ChEBI" id="CHEBI:30616"/>
        <dbReference type="ChEBI" id="CHEBI:43474"/>
        <dbReference type="ChEBI" id="CHEBI:456216"/>
        <dbReference type="EC" id="7.1.2.2"/>
    </reaction>
</comment>
<dbReference type="InterPro" id="IPR004100">
    <property type="entry name" value="ATPase_F1/V1/A1_a/bsu_N"/>
</dbReference>
<keyword evidence="5 14" id="KW-0547">Nucleotide-binding</keyword>
<feature type="domain" description="ATPase F1/V1/A1 complex alpha/beta subunit N-terminal" evidence="17">
    <location>
        <begin position="30"/>
        <end position="92"/>
    </location>
</feature>
<name>A0A4S4NDU0_9RHOB</name>
<dbReference type="FunFam" id="3.40.50.300:FF:002432">
    <property type="entry name" value="ATP synthase subunit alpha, mitochondrial"/>
    <property type="match status" value="1"/>
</dbReference>
<dbReference type="SUPFAM" id="SSF50615">
    <property type="entry name" value="N-terminal domain of alpha and beta subunits of F1 ATP synthase"/>
    <property type="match status" value="1"/>
</dbReference>
<dbReference type="GO" id="GO:0045259">
    <property type="term" value="C:proton-transporting ATP synthase complex"/>
    <property type="evidence" value="ECO:0007669"/>
    <property type="project" value="UniProtKB-KW"/>
</dbReference>
<keyword evidence="19" id="KW-1185">Reference proteome</keyword>
<keyword evidence="6 14" id="KW-0375">Hydrogen ion transport</keyword>
<proteinExistence type="inferred from homology"/>
<dbReference type="Pfam" id="PF00006">
    <property type="entry name" value="ATP-synt_ab"/>
    <property type="match status" value="1"/>
</dbReference>
<gene>
    <name evidence="14" type="primary">atpA</name>
    <name evidence="18" type="ORF">E4Z66_08210</name>
</gene>
<comment type="similarity">
    <text evidence="3 14">Belongs to the ATPase alpha/beta chains family.</text>
</comment>
<evidence type="ECO:0000256" key="11">
    <source>
        <dbReference type="ARBA" id="ARBA00023196"/>
    </source>
</evidence>
<dbReference type="SUPFAM" id="SSF52540">
    <property type="entry name" value="P-loop containing nucleoside triphosphate hydrolases"/>
    <property type="match status" value="1"/>
</dbReference>
<dbReference type="GO" id="GO:0043531">
    <property type="term" value="F:ADP binding"/>
    <property type="evidence" value="ECO:0007669"/>
    <property type="project" value="TreeGrafter"/>
</dbReference>
<dbReference type="CDD" id="cd01132">
    <property type="entry name" value="F1-ATPase_alpha_CD"/>
    <property type="match status" value="1"/>
</dbReference>
<keyword evidence="12 14" id="KW-0066">ATP synthesis</keyword>
<dbReference type="CDD" id="cd18113">
    <property type="entry name" value="ATP-synt_F1_alpha_C"/>
    <property type="match status" value="1"/>
</dbReference>
<dbReference type="PANTHER" id="PTHR48082:SF2">
    <property type="entry name" value="ATP SYNTHASE SUBUNIT ALPHA, MITOCHONDRIAL"/>
    <property type="match status" value="1"/>
</dbReference>
<evidence type="ECO:0000256" key="3">
    <source>
        <dbReference type="ARBA" id="ARBA00008936"/>
    </source>
</evidence>
<organism evidence="18 19">
    <name type="scientific">Aliishimia ponticola</name>
    <dbReference type="NCBI Taxonomy" id="2499833"/>
    <lineage>
        <taxon>Bacteria</taxon>
        <taxon>Pseudomonadati</taxon>
        <taxon>Pseudomonadota</taxon>
        <taxon>Alphaproteobacteria</taxon>
        <taxon>Rhodobacterales</taxon>
        <taxon>Paracoccaceae</taxon>
        <taxon>Aliishimia</taxon>
    </lineage>
</organism>
<comment type="subcellular location">
    <subcellularLocation>
        <location evidence="14">Cell membrane</location>
        <topology evidence="14">Peripheral membrane protein</topology>
    </subcellularLocation>
    <subcellularLocation>
        <location evidence="2">Membrane</location>
    </subcellularLocation>
</comment>
<dbReference type="NCBIfam" id="TIGR00962">
    <property type="entry name" value="atpA"/>
    <property type="match status" value="1"/>
</dbReference>
<dbReference type="NCBIfam" id="NF009884">
    <property type="entry name" value="PRK13343.1"/>
    <property type="match status" value="1"/>
</dbReference>
<evidence type="ECO:0000256" key="13">
    <source>
        <dbReference type="ARBA" id="ARBA00026013"/>
    </source>
</evidence>
<dbReference type="GO" id="GO:0005886">
    <property type="term" value="C:plasma membrane"/>
    <property type="evidence" value="ECO:0007669"/>
    <property type="project" value="UniProtKB-SubCell"/>
</dbReference>
<keyword evidence="8 14" id="KW-1278">Translocase</keyword>
<keyword evidence="4 14" id="KW-0813">Transport</keyword>
<dbReference type="Proteomes" id="UP000306602">
    <property type="component" value="Unassembled WGS sequence"/>
</dbReference>
<evidence type="ECO:0000256" key="8">
    <source>
        <dbReference type="ARBA" id="ARBA00022967"/>
    </source>
</evidence>
<dbReference type="OrthoDB" id="9803053at2"/>
<dbReference type="InterPro" id="IPR000793">
    <property type="entry name" value="ATP_synth_asu_C"/>
</dbReference>
<keyword evidence="14" id="KW-1003">Cell membrane</keyword>
<dbReference type="GO" id="GO:0046933">
    <property type="term" value="F:proton-transporting ATP synthase activity, rotational mechanism"/>
    <property type="evidence" value="ECO:0007669"/>
    <property type="project" value="UniProtKB-UniRule"/>
</dbReference>
<dbReference type="EC" id="7.1.2.2" evidence="14"/>
<comment type="caution">
    <text evidence="18">The sequence shown here is derived from an EMBL/GenBank/DDBJ whole genome shotgun (WGS) entry which is preliminary data.</text>
</comment>
<evidence type="ECO:0000256" key="1">
    <source>
        <dbReference type="ARBA" id="ARBA00003784"/>
    </source>
</evidence>
<dbReference type="Gene3D" id="2.40.30.20">
    <property type="match status" value="1"/>
</dbReference>
<dbReference type="InterPro" id="IPR036121">
    <property type="entry name" value="ATPase_F1/V1/A1_a/bsu_N_sf"/>
</dbReference>
<evidence type="ECO:0000256" key="6">
    <source>
        <dbReference type="ARBA" id="ARBA00022781"/>
    </source>
</evidence>
<feature type="domain" description="ATP synthase alpha subunit C-terminal" evidence="16">
    <location>
        <begin position="375"/>
        <end position="496"/>
    </location>
</feature>
<evidence type="ECO:0000256" key="5">
    <source>
        <dbReference type="ARBA" id="ARBA00022741"/>
    </source>
</evidence>
<dbReference type="Gene3D" id="3.40.50.300">
    <property type="entry name" value="P-loop containing nucleotide triphosphate hydrolases"/>
    <property type="match status" value="1"/>
</dbReference>
<feature type="site" description="Required for activity" evidence="14">
    <location>
        <position position="366"/>
    </location>
</feature>
<dbReference type="RefSeq" id="WP_136462513.1">
    <property type="nucleotide sequence ID" value="NZ_SRKY01000002.1"/>
</dbReference>
<accession>A0A4S4NDU0</accession>
<dbReference type="InterPro" id="IPR027417">
    <property type="entry name" value="P-loop_NTPase"/>
</dbReference>
<feature type="binding site" evidence="14">
    <location>
        <begin position="173"/>
        <end position="180"/>
    </location>
    <ligand>
        <name>ATP</name>
        <dbReference type="ChEBI" id="CHEBI:30616"/>
    </ligand>
</feature>
<comment type="function">
    <text evidence="1 14">Produces ATP from ADP in the presence of a proton gradient across the membrane. The alpha chain is a regulatory subunit.</text>
</comment>
<dbReference type="Gene3D" id="1.20.150.20">
    <property type="entry name" value="ATP synthase alpha/beta chain, C-terminal domain"/>
    <property type="match status" value="1"/>
</dbReference>
<dbReference type="AlphaFoldDB" id="A0A4S4NDU0"/>
<evidence type="ECO:0000256" key="4">
    <source>
        <dbReference type="ARBA" id="ARBA00022448"/>
    </source>
</evidence>
<evidence type="ECO:0000256" key="9">
    <source>
        <dbReference type="ARBA" id="ARBA00023065"/>
    </source>
</evidence>
<evidence type="ECO:0000313" key="18">
    <source>
        <dbReference type="EMBL" id="THH36915.1"/>
    </source>
</evidence>
<evidence type="ECO:0000256" key="10">
    <source>
        <dbReference type="ARBA" id="ARBA00023136"/>
    </source>
</evidence>
<evidence type="ECO:0000256" key="12">
    <source>
        <dbReference type="ARBA" id="ARBA00023310"/>
    </source>
</evidence>
<comment type="subunit">
    <text evidence="13">F-type ATPases have 2 components, CF(1) - the catalytic core - and CF(0) - the membrane proton channel. CF(1) has five subunits: alpha(3), beta(3), gamma(1), delta(1), epsilon(1). CF(0) has four main subunits: a(1), b(1), b'(1) and c(9-12).</text>
</comment>
<keyword evidence="11 14" id="KW-0139">CF(1)</keyword>
<dbReference type="Pfam" id="PF00306">
    <property type="entry name" value="ATP-synt_ab_C"/>
    <property type="match status" value="1"/>
</dbReference>
<dbReference type="InterPro" id="IPR023366">
    <property type="entry name" value="ATP_synth_asu-like_sf"/>
</dbReference>
<dbReference type="PANTHER" id="PTHR48082">
    <property type="entry name" value="ATP SYNTHASE SUBUNIT ALPHA, MITOCHONDRIAL"/>
    <property type="match status" value="1"/>
</dbReference>
<dbReference type="Pfam" id="PF02874">
    <property type="entry name" value="ATP-synt_ab_N"/>
    <property type="match status" value="1"/>
</dbReference>
<evidence type="ECO:0000259" key="16">
    <source>
        <dbReference type="Pfam" id="PF00306"/>
    </source>
</evidence>
<protein>
    <recommendedName>
        <fullName evidence="14">ATP synthase subunit alpha</fullName>
        <ecNumber evidence="14">7.1.2.2</ecNumber>
    </recommendedName>
    <alternativeName>
        <fullName evidence="14">ATP synthase F1 sector subunit alpha</fullName>
    </alternativeName>
    <alternativeName>
        <fullName evidence="14">F-ATPase subunit alpha</fullName>
    </alternativeName>
</protein>
<dbReference type="InterPro" id="IPR033732">
    <property type="entry name" value="ATP_synth_F1_a_nt-bd_dom"/>
</dbReference>
<dbReference type="InterPro" id="IPR000194">
    <property type="entry name" value="ATPase_F1/V1/A1_a/bsu_nucl-bd"/>
</dbReference>
<evidence type="ECO:0000259" key="17">
    <source>
        <dbReference type="Pfam" id="PF02874"/>
    </source>
</evidence>
<dbReference type="HAMAP" id="MF_01346">
    <property type="entry name" value="ATP_synth_alpha_bact"/>
    <property type="match status" value="1"/>
</dbReference>
<dbReference type="EMBL" id="SRKY01000002">
    <property type="protein sequence ID" value="THH36915.1"/>
    <property type="molecule type" value="Genomic_DNA"/>
</dbReference>
<dbReference type="GO" id="GO:0005524">
    <property type="term" value="F:ATP binding"/>
    <property type="evidence" value="ECO:0007669"/>
    <property type="project" value="UniProtKB-UniRule"/>
</dbReference>
<feature type="domain" description="ATPase F1/V1/A1 complex alpha/beta subunit nucleotide-binding" evidence="15">
    <location>
        <begin position="153"/>
        <end position="368"/>
    </location>
</feature>
<sequence>MRNAADIHPMEPDDLLQLVLQSPSPAPRLSEVGEVAEAGDGIAVVSGLDRALSDEVLEFESGVQGIVLDLEPGRLGVVLLGASDRVAVGERVFRSHRVVSTWVGDGLLGRVVDALGNPTDGKGPSKADMLRPVEAEAPDILARRAISRPLATGLKAIDAAVPIGLGQRQLVIGDRQTGKTSICVDAILNQKSTDVICIYCAIGQRGDAVAKVINAIRAGGLTDRTIVMAAGDEEAAGLSYVAPYAATAMAEYFSGQGKDVLLVFDDLTHHARSYRELSLLLRRPPGREAFPGDIFYIHARLLERAGQFTETAGGGSITALAVVETQAENLSAYIPTNLISITDGQVYLSPHLVRKNQFPAVDLGKSVSRVGGKAQSPAFRSVAGNLRVTLSQFEELEDFARFGTRLDDATRARLTRGAAVRTALRQAERDPMSAVEQLAILTAANDGALDGLAEGGADKVMQHIRGAARRDLADIAETILNGAGLDEEAHRRMRAIGQHARAAMERPDATDA</sequence>
<evidence type="ECO:0000256" key="2">
    <source>
        <dbReference type="ARBA" id="ARBA00004370"/>
    </source>
</evidence>
<reference evidence="18 19" key="1">
    <citation type="submission" date="2019-04" db="EMBL/GenBank/DDBJ databases">
        <title>Shimia ponticola sp. nov., isolated from seawater.</title>
        <authorList>
            <person name="Kim Y.-O."/>
            <person name="Yoon J.-H."/>
        </authorList>
    </citation>
    <scope>NUCLEOTIDE SEQUENCE [LARGE SCALE GENOMIC DNA]</scope>
    <source>
        <strain evidence="18 19">MYP11</strain>
    </source>
</reference>
<evidence type="ECO:0000259" key="15">
    <source>
        <dbReference type="Pfam" id="PF00006"/>
    </source>
</evidence>